<dbReference type="EMBL" id="MT142268">
    <property type="protein sequence ID" value="QJA77183.1"/>
    <property type="molecule type" value="Genomic_DNA"/>
</dbReference>
<name>A0A6M3J1C9_9ZZZZ</name>
<proteinExistence type="predicted"/>
<sequence length="596" mass="65970">MAEEYTASEILTLVKEKEEELNALYTRMDEDFDLYALTGYEADEGYESYTSSMPRNFFDKVTDGLSRAEMTLQIKLPEDATIAEQKAASLGELFLFGALNQIDRNLRARGEPPLREGLGFWANLRGWIGLKALVYVVDGETVFDVQSTDILHLTWEMGHDGLLWLNTKRKISKAQVKAEYGITINTKDTELLDFWTPKTNSILIEQSFAKPPTEHKRGHIPFFVGAVGAMPTVLDKEFNSTIEHRGDSVWTASRKLFNPFNKITSRTMDLYERSVAGSLIHKSPMGDKSIEGDPYKTFQEIKIGKDEEIAPLEAPEPPATTAILHSIISQDIQQSTLPYPLAYGGTTQAMSGTALSVLVDATRSVYDPRTSLLEEAYTWLCEEMLTQYTQKGIKAVNLNGNKPDGKFFHVKVRPKEINPKWTVSVVIEPKMPRDRQIEIMTALAATQQRSPQDIPLISKQTAREDILKIRDPSAEEDKALSEMGESLPPILATKIAAALKARGQDDLAQDVLMLLAPQEAQRTANPQLPPQLLAAAIEALAANPQTRELAAMMLKALGVTGTRGQGAPQMAPQQAQGMQGAPQQGVQGSPPMQPQM</sequence>
<accession>A0A6M3J1C9</accession>
<gene>
    <name evidence="3" type="ORF">MM415A01354_0004</name>
    <name evidence="2" type="ORF">MM415B00651_0012</name>
</gene>
<evidence type="ECO:0000313" key="3">
    <source>
        <dbReference type="EMBL" id="QJA77183.1"/>
    </source>
</evidence>
<dbReference type="AlphaFoldDB" id="A0A6M3J1C9"/>
<evidence type="ECO:0000256" key="1">
    <source>
        <dbReference type="SAM" id="MobiDB-lite"/>
    </source>
</evidence>
<dbReference type="EMBL" id="MT141490">
    <property type="protein sequence ID" value="QJA63097.1"/>
    <property type="molecule type" value="Genomic_DNA"/>
</dbReference>
<evidence type="ECO:0008006" key="4">
    <source>
        <dbReference type="Google" id="ProtNLM"/>
    </source>
</evidence>
<protein>
    <recommendedName>
        <fullName evidence="4">Portal protein</fullName>
    </recommendedName>
</protein>
<evidence type="ECO:0000313" key="2">
    <source>
        <dbReference type="EMBL" id="QJA63097.1"/>
    </source>
</evidence>
<feature type="region of interest" description="Disordered" evidence="1">
    <location>
        <begin position="562"/>
        <end position="596"/>
    </location>
</feature>
<reference evidence="2" key="1">
    <citation type="submission" date="2020-03" db="EMBL/GenBank/DDBJ databases">
        <title>The deep terrestrial virosphere.</title>
        <authorList>
            <person name="Holmfeldt K."/>
            <person name="Nilsson E."/>
            <person name="Simone D."/>
            <person name="Lopez-Fernandez M."/>
            <person name="Wu X."/>
            <person name="de Brujin I."/>
            <person name="Lundin D."/>
            <person name="Andersson A."/>
            <person name="Bertilsson S."/>
            <person name="Dopson M."/>
        </authorList>
    </citation>
    <scope>NUCLEOTIDE SEQUENCE</scope>
    <source>
        <strain evidence="3">MM415A01354</strain>
        <strain evidence="2">MM415B00651</strain>
    </source>
</reference>
<organism evidence="2">
    <name type="scientific">viral metagenome</name>
    <dbReference type="NCBI Taxonomy" id="1070528"/>
    <lineage>
        <taxon>unclassified sequences</taxon>
        <taxon>metagenomes</taxon>
        <taxon>organismal metagenomes</taxon>
    </lineage>
</organism>
<feature type="compositionally biased region" description="Low complexity" evidence="1">
    <location>
        <begin position="565"/>
        <end position="588"/>
    </location>
</feature>